<dbReference type="EMBL" id="VSRR010034059">
    <property type="protein sequence ID" value="MPC72064.1"/>
    <property type="molecule type" value="Genomic_DNA"/>
</dbReference>
<sequence length="116" mass="12228">METSGVALSRPISELPGVGWALETTNHLPHRGSHGGHLARKGFASSGLRGAAGEGGADQSHPGKARRHLGQYKAAGKMLKSLSVLKASESHGKLCPRKTRLDIITVITIPIITTLY</sequence>
<comment type="caution">
    <text evidence="2">The sequence shown here is derived from an EMBL/GenBank/DDBJ whole genome shotgun (WGS) entry which is preliminary data.</text>
</comment>
<evidence type="ECO:0000313" key="3">
    <source>
        <dbReference type="Proteomes" id="UP000324222"/>
    </source>
</evidence>
<name>A0A5B7HUF8_PORTR</name>
<evidence type="ECO:0000256" key="1">
    <source>
        <dbReference type="SAM" id="MobiDB-lite"/>
    </source>
</evidence>
<feature type="compositionally biased region" description="Basic residues" evidence="1">
    <location>
        <begin position="28"/>
        <end position="40"/>
    </location>
</feature>
<accession>A0A5B7HUF8</accession>
<dbReference type="Proteomes" id="UP000324222">
    <property type="component" value="Unassembled WGS sequence"/>
</dbReference>
<evidence type="ECO:0000313" key="2">
    <source>
        <dbReference type="EMBL" id="MPC72064.1"/>
    </source>
</evidence>
<proteinExistence type="predicted"/>
<reference evidence="2 3" key="1">
    <citation type="submission" date="2019-05" db="EMBL/GenBank/DDBJ databases">
        <title>Another draft genome of Portunus trituberculatus and its Hox gene families provides insights of decapod evolution.</title>
        <authorList>
            <person name="Jeong J.-H."/>
            <person name="Song I."/>
            <person name="Kim S."/>
            <person name="Choi T."/>
            <person name="Kim D."/>
            <person name="Ryu S."/>
            <person name="Kim W."/>
        </authorList>
    </citation>
    <scope>NUCLEOTIDE SEQUENCE [LARGE SCALE GENOMIC DNA]</scope>
    <source>
        <tissue evidence="2">Muscle</tissue>
    </source>
</reference>
<gene>
    <name evidence="2" type="ORF">E2C01_066357</name>
</gene>
<protein>
    <submittedName>
        <fullName evidence="2">Uncharacterized protein</fullName>
    </submittedName>
</protein>
<keyword evidence="3" id="KW-1185">Reference proteome</keyword>
<feature type="region of interest" description="Disordered" evidence="1">
    <location>
        <begin position="24"/>
        <end position="68"/>
    </location>
</feature>
<dbReference type="AlphaFoldDB" id="A0A5B7HUF8"/>
<organism evidence="2 3">
    <name type="scientific">Portunus trituberculatus</name>
    <name type="common">Swimming crab</name>
    <name type="synonym">Neptunus trituberculatus</name>
    <dbReference type="NCBI Taxonomy" id="210409"/>
    <lineage>
        <taxon>Eukaryota</taxon>
        <taxon>Metazoa</taxon>
        <taxon>Ecdysozoa</taxon>
        <taxon>Arthropoda</taxon>
        <taxon>Crustacea</taxon>
        <taxon>Multicrustacea</taxon>
        <taxon>Malacostraca</taxon>
        <taxon>Eumalacostraca</taxon>
        <taxon>Eucarida</taxon>
        <taxon>Decapoda</taxon>
        <taxon>Pleocyemata</taxon>
        <taxon>Brachyura</taxon>
        <taxon>Eubrachyura</taxon>
        <taxon>Portunoidea</taxon>
        <taxon>Portunidae</taxon>
        <taxon>Portuninae</taxon>
        <taxon>Portunus</taxon>
    </lineage>
</organism>